<dbReference type="GO" id="GO:0051301">
    <property type="term" value="P:cell division"/>
    <property type="evidence" value="ECO:0007669"/>
    <property type="project" value="UniProtKB-KW"/>
</dbReference>
<evidence type="ECO:0000313" key="19">
    <source>
        <dbReference type="EMBL" id="NYB73911.1"/>
    </source>
</evidence>
<dbReference type="GO" id="GO:0008360">
    <property type="term" value="P:regulation of cell shape"/>
    <property type="evidence" value="ECO:0007669"/>
    <property type="project" value="UniProtKB-KW"/>
</dbReference>
<evidence type="ECO:0000259" key="18">
    <source>
        <dbReference type="Pfam" id="PF08245"/>
    </source>
</evidence>
<reference evidence="19" key="1">
    <citation type="submission" date="2020-07" db="EMBL/GenBank/DDBJ databases">
        <title>Genomic analysis of a strain of Sedimentibacter Hydroxybenzoicus DSM7310.</title>
        <authorList>
            <person name="Ma S."/>
        </authorList>
    </citation>
    <scope>NUCLEOTIDE SEQUENCE</scope>
    <source>
        <strain evidence="19">DSM 7310</strain>
    </source>
</reference>
<comment type="catalytic activity">
    <reaction evidence="13 14">
        <text>UDP-N-acetyl-alpha-D-muramate + L-alanine + ATP = UDP-N-acetyl-alpha-D-muramoyl-L-alanine + ADP + phosphate + H(+)</text>
        <dbReference type="Rhea" id="RHEA:23372"/>
        <dbReference type="ChEBI" id="CHEBI:15378"/>
        <dbReference type="ChEBI" id="CHEBI:30616"/>
        <dbReference type="ChEBI" id="CHEBI:43474"/>
        <dbReference type="ChEBI" id="CHEBI:57972"/>
        <dbReference type="ChEBI" id="CHEBI:70757"/>
        <dbReference type="ChEBI" id="CHEBI:83898"/>
        <dbReference type="ChEBI" id="CHEBI:456216"/>
        <dbReference type="EC" id="6.3.2.8"/>
    </reaction>
</comment>
<evidence type="ECO:0000259" key="16">
    <source>
        <dbReference type="Pfam" id="PF01225"/>
    </source>
</evidence>
<comment type="similarity">
    <text evidence="14">Belongs to the MurCDEF family.</text>
</comment>
<dbReference type="InterPro" id="IPR050061">
    <property type="entry name" value="MurCDEF_pg_biosynth"/>
</dbReference>
<dbReference type="InterPro" id="IPR036615">
    <property type="entry name" value="Mur_ligase_C_dom_sf"/>
</dbReference>
<dbReference type="Gene3D" id="3.40.50.720">
    <property type="entry name" value="NAD(P)-binding Rossmann-like Domain"/>
    <property type="match status" value="1"/>
</dbReference>
<dbReference type="GO" id="GO:0071555">
    <property type="term" value="P:cell wall organization"/>
    <property type="evidence" value="ECO:0007669"/>
    <property type="project" value="UniProtKB-KW"/>
</dbReference>
<dbReference type="Gene3D" id="3.90.190.20">
    <property type="entry name" value="Mur ligase, C-terminal domain"/>
    <property type="match status" value="1"/>
</dbReference>
<evidence type="ECO:0000256" key="8">
    <source>
        <dbReference type="ARBA" id="ARBA00022840"/>
    </source>
</evidence>
<evidence type="ECO:0000256" key="3">
    <source>
        <dbReference type="ARBA" id="ARBA00012211"/>
    </source>
</evidence>
<sequence length="450" mass="50089">MNQNFKSIYFIGIGGISMSALAEVMISEGIKVSGSDRSNSHIIKKLIDNGAKIYINHDSKNITDDIDLVVYTSAISDDNPELLRAQELNLNIMGRAEFLGYIMKNYKNSICVSGTHGKTTTTGMLSSILIETDLQPTIFLGGEMDSLGGNLLKGSYDLMLTEACEYRRNFLKFNPTMEIILNIEEDHLDYYKDLLDIESAFVEYANILPESGHLIVNVKHKELFNNLKCKVVTFGPDDSADYYPENIKLTPVPSYDLMNEGKKVAEISLKIFGEHNIFNSVAAAAACICLGIDTETIKSGLYHFKGTHRRYEYKGKYNGATVIDDYAHHPSEMKATLKTAKTYATGKIITVFQPHTFTRTKKLLNEFAEGLLLSDEVILLDIYSAREIDTGEIHSKDIISKMKEYNKDGYYAESFESAAKIIKSLVKDGDIVITMGAGNVNGVADLLTMD</sequence>
<keyword evidence="10 14" id="KW-0573">Peptidoglycan synthesis</keyword>
<proteinExistence type="inferred from homology"/>
<evidence type="ECO:0000256" key="2">
    <source>
        <dbReference type="ARBA" id="ARBA00004752"/>
    </source>
</evidence>
<evidence type="ECO:0000256" key="12">
    <source>
        <dbReference type="ARBA" id="ARBA00023316"/>
    </source>
</evidence>
<evidence type="ECO:0000313" key="20">
    <source>
        <dbReference type="Proteomes" id="UP000611629"/>
    </source>
</evidence>
<dbReference type="PANTHER" id="PTHR43445:SF3">
    <property type="entry name" value="UDP-N-ACETYLMURAMATE--L-ALANINE LIGASE"/>
    <property type="match status" value="1"/>
</dbReference>
<dbReference type="SUPFAM" id="SSF53623">
    <property type="entry name" value="MurD-like peptide ligases, catalytic domain"/>
    <property type="match status" value="1"/>
</dbReference>
<evidence type="ECO:0000256" key="15">
    <source>
        <dbReference type="SAM" id="Phobius"/>
    </source>
</evidence>
<evidence type="ECO:0000256" key="13">
    <source>
        <dbReference type="ARBA" id="ARBA00047833"/>
    </source>
</evidence>
<dbReference type="Pfam" id="PF08245">
    <property type="entry name" value="Mur_ligase_M"/>
    <property type="match status" value="1"/>
</dbReference>
<evidence type="ECO:0000259" key="17">
    <source>
        <dbReference type="Pfam" id="PF02875"/>
    </source>
</evidence>
<keyword evidence="12 14" id="KW-0961">Cell wall biogenesis/degradation</keyword>
<keyword evidence="9 14" id="KW-0133">Cell shape</keyword>
<organism evidence="19 20">
    <name type="scientific">Sedimentibacter hydroxybenzoicus DSM 7310</name>
    <dbReference type="NCBI Taxonomy" id="1123245"/>
    <lineage>
        <taxon>Bacteria</taxon>
        <taxon>Bacillati</taxon>
        <taxon>Bacillota</taxon>
        <taxon>Tissierellia</taxon>
        <taxon>Sedimentibacter</taxon>
    </lineage>
</organism>
<feature type="domain" description="Mur ligase N-terminal catalytic" evidence="16">
    <location>
        <begin position="8"/>
        <end position="106"/>
    </location>
</feature>
<keyword evidence="5 14" id="KW-0436">Ligase</keyword>
<dbReference type="InterPro" id="IPR036565">
    <property type="entry name" value="Mur-like_cat_sf"/>
</dbReference>
<keyword evidence="8 14" id="KW-0067">ATP-binding</keyword>
<name>A0A974GW34_SEDHY</name>
<evidence type="ECO:0000256" key="9">
    <source>
        <dbReference type="ARBA" id="ARBA00022960"/>
    </source>
</evidence>
<evidence type="ECO:0000256" key="11">
    <source>
        <dbReference type="ARBA" id="ARBA00023306"/>
    </source>
</evidence>
<dbReference type="GO" id="GO:0005737">
    <property type="term" value="C:cytoplasm"/>
    <property type="evidence" value="ECO:0007669"/>
    <property type="project" value="UniProtKB-SubCell"/>
</dbReference>
<dbReference type="Proteomes" id="UP000611629">
    <property type="component" value="Unassembled WGS sequence"/>
</dbReference>
<evidence type="ECO:0000256" key="6">
    <source>
        <dbReference type="ARBA" id="ARBA00022618"/>
    </source>
</evidence>
<comment type="caution">
    <text evidence="19">The sequence shown here is derived from an EMBL/GenBank/DDBJ whole genome shotgun (WGS) entry which is preliminary data.</text>
</comment>
<dbReference type="Pfam" id="PF02875">
    <property type="entry name" value="Mur_ligase_C"/>
    <property type="match status" value="1"/>
</dbReference>
<dbReference type="PANTHER" id="PTHR43445">
    <property type="entry name" value="UDP-N-ACETYLMURAMATE--L-ALANINE LIGASE-RELATED"/>
    <property type="match status" value="1"/>
</dbReference>
<feature type="domain" description="Mur ligase C-terminal" evidence="17">
    <location>
        <begin position="309"/>
        <end position="438"/>
    </location>
</feature>
<feature type="binding site" evidence="14">
    <location>
        <begin position="114"/>
        <end position="120"/>
    </location>
    <ligand>
        <name>ATP</name>
        <dbReference type="ChEBI" id="CHEBI:30616"/>
    </ligand>
</feature>
<dbReference type="HAMAP" id="MF_00046">
    <property type="entry name" value="MurC"/>
    <property type="match status" value="1"/>
</dbReference>
<keyword evidence="15" id="KW-1133">Transmembrane helix</keyword>
<dbReference type="InterPro" id="IPR004101">
    <property type="entry name" value="Mur_ligase_C"/>
</dbReference>
<dbReference type="EMBL" id="JACBNQ010000005">
    <property type="protein sequence ID" value="NYB73911.1"/>
    <property type="molecule type" value="Genomic_DNA"/>
</dbReference>
<keyword evidence="6 14" id="KW-0132">Cell division</keyword>
<dbReference type="EC" id="6.3.2.8" evidence="3 14"/>
<keyword evidence="20" id="KW-1185">Reference proteome</keyword>
<keyword evidence="4 14" id="KW-0963">Cytoplasm</keyword>
<dbReference type="NCBIfam" id="TIGR01082">
    <property type="entry name" value="murC"/>
    <property type="match status" value="1"/>
</dbReference>
<gene>
    <name evidence="14 19" type="primary">murC</name>
    <name evidence="19" type="ORF">HZF24_07130</name>
</gene>
<evidence type="ECO:0000256" key="5">
    <source>
        <dbReference type="ARBA" id="ARBA00022598"/>
    </source>
</evidence>
<dbReference type="GO" id="GO:0009252">
    <property type="term" value="P:peptidoglycan biosynthetic process"/>
    <property type="evidence" value="ECO:0007669"/>
    <property type="project" value="UniProtKB-UniRule"/>
</dbReference>
<dbReference type="InterPro" id="IPR000713">
    <property type="entry name" value="Mur_ligase_N"/>
</dbReference>
<keyword evidence="11 14" id="KW-0131">Cell cycle</keyword>
<feature type="domain" description="Mur ligase central" evidence="18">
    <location>
        <begin position="112"/>
        <end position="287"/>
    </location>
</feature>
<dbReference type="Gene3D" id="3.40.1190.10">
    <property type="entry name" value="Mur-like, catalytic domain"/>
    <property type="match status" value="1"/>
</dbReference>
<dbReference type="GO" id="GO:0005524">
    <property type="term" value="F:ATP binding"/>
    <property type="evidence" value="ECO:0007669"/>
    <property type="project" value="UniProtKB-UniRule"/>
</dbReference>
<dbReference type="SUPFAM" id="SSF53244">
    <property type="entry name" value="MurD-like peptide ligases, peptide-binding domain"/>
    <property type="match status" value="1"/>
</dbReference>
<dbReference type="Pfam" id="PF01225">
    <property type="entry name" value="Mur_ligase"/>
    <property type="match status" value="1"/>
</dbReference>
<dbReference type="InterPro" id="IPR013221">
    <property type="entry name" value="Mur_ligase_cen"/>
</dbReference>
<evidence type="ECO:0000256" key="1">
    <source>
        <dbReference type="ARBA" id="ARBA00004496"/>
    </source>
</evidence>
<evidence type="ECO:0000256" key="10">
    <source>
        <dbReference type="ARBA" id="ARBA00022984"/>
    </source>
</evidence>
<feature type="transmembrane region" description="Helical" evidence="15">
    <location>
        <begin position="7"/>
        <end position="26"/>
    </location>
</feature>
<keyword evidence="15" id="KW-0472">Membrane</keyword>
<dbReference type="RefSeq" id="WP_179237602.1">
    <property type="nucleotide sequence ID" value="NZ_JACBNQ010000005.1"/>
</dbReference>
<evidence type="ECO:0000256" key="7">
    <source>
        <dbReference type="ARBA" id="ARBA00022741"/>
    </source>
</evidence>
<dbReference type="InterPro" id="IPR005758">
    <property type="entry name" value="UDP-N-AcMur_Ala_ligase_MurC"/>
</dbReference>
<dbReference type="SUPFAM" id="SSF51984">
    <property type="entry name" value="MurCD N-terminal domain"/>
    <property type="match status" value="1"/>
</dbReference>
<keyword evidence="15" id="KW-0812">Transmembrane</keyword>
<dbReference type="AlphaFoldDB" id="A0A974GW34"/>
<keyword evidence="7 14" id="KW-0547">Nucleotide-binding</keyword>
<comment type="pathway">
    <text evidence="2 14">Cell wall biogenesis; peptidoglycan biosynthesis.</text>
</comment>
<accession>A0A974GW34</accession>
<dbReference type="GO" id="GO:0008763">
    <property type="term" value="F:UDP-N-acetylmuramate-L-alanine ligase activity"/>
    <property type="evidence" value="ECO:0007669"/>
    <property type="project" value="UniProtKB-UniRule"/>
</dbReference>
<protein>
    <recommendedName>
        <fullName evidence="3 14">UDP-N-acetylmuramate--L-alanine ligase</fullName>
        <ecNumber evidence="3 14">6.3.2.8</ecNumber>
    </recommendedName>
    <alternativeName>
        <fullName evidence="14">UDP-N-acetylmuramoyl-L-alanine synthetase</fullName>
    </alternativeName>
</protein>
<comment type="subcellular location">
    <subcellularLocation>
        <location evidence="1 14">Cytoplasm</location>
    </subcellularLocation>
</comment>
<evidence type="ECO:0000256" key="14">
    <source>
        <dbReference type="HAMAP-Rule" id="MF_00046"/>
    </source>
</evidence>
<comment type="function">
    <text evidence="14">Cell wall formation.</text>
</comment>
<evidence type="ECO:0000256" key="4">
    <source>
        <dbReference type="ARBA" id="ARBA00022490"/>
    </source>
</evidence>